<dbReference type="Gene3D" id="3.30.420.40">
    <property type="match status" value="1"/>
</dbReference>
<evidence type="ECO:0000259" key="4">
    <source>
        <dbReference type="Pfam" id="PF00370"/>
    </source>
</evidence>
<evidence type="ECO:0000256" key="2">
    <source>
        <dbReference type="ARBA" id="ARBA00022679"/>
    </source>
</evidence>
<accession>A0ABU5C2X6</accession>
<keyword evidence="2" id="KW-0808">Transferase</keyword>
<name>A0ABU5C2X6_9BACI</name>
<feature type="domain" description="Carbohydrate kinase FGGY N-terminal" evidence="4">
    <location>
        <begin position="5"/>
        <end position="106"/>
    </location>
</feature>
<evidence type="ECO:0000313" key="5">
    <source>
        <dbReference type="EMBL" id="MDY0393668.1"/>
    </source>
</evidence>
<keyword evidence="6" id="KW-1185">Reference proteome</keyword>
<protein>
    <submittedName>
        <fullName evidence="5">FGGY family carbohydrate kinase</fullName>
    </submittedName>
</protein>
<dbReference type="Proteomes" id="UP001281447">
    <property type="component" value="Unassembled WGS sequence"/>
</dbReference>
<sequence>MDFGLLDKDGRLLDHPVHYRDQRTEGLLEEVEKLIPKEKLYELTGNQIIFFNTIYQLAYLKKYKEDELKNARSLLLMPDLFNYLLTGEQYSEMTIASTTQLFDPYKKRVAWRHHQNTWFTYRNF</sequence>
<dbReference type="InterPro" id="IPR043129">
    <property type="entry name" value="ATPase_NBD"/>
</dbReference>
<evidence type="ECO:0000256" key="3">
    <source>
        <dbReference type="ARBA" id="ARBA00022777"/>
    </source>
</evidence>
<evidence type="ECO:0000313" key="6">
    <source>
        <dbReference type="Proteomes" id="UP001281447"/>
    </source>
</evidence>
<dbReference type="PANTHER" id="PTHR43095">
    <property type="entry name" value="SUGAR KINASE"/>
    <property type="match status" value="1"/>
</dbReference>
<proteinExistence type="inferred from homology"/>
<reference evidence="5 6" key="1">
    <citation type="submission" date="2023-10" db="EMBL/GenBank/DDBJ databases">
        <title>Virgibacillus halophilus 5B73C genome.</title>
        <authorList>
            <person name="Miliotis G."/>
            <person name="Sengupta P."/>
            <person name="Hameed A."/>
            <person name="Chuvochina M."/>
            <person name="Mcdonagh F."/>
            <person name="Simpson A.C."/>
            <person name="Singh N.K."/>
            <person name="Rekha P.D."/>
            <person name="Raman K."/>
            <person name="Hugenholtz P."/>
            <person name="Venkateswaran K."/>
        </authorList>
    </citation>
    <scope>NUCLEOTIDE SEQUENCE [LARGE SCALE GENOMIC DNA]</scope>
    <source>
        <strain evidence="5 6">5B73C</strain>
    </source>
</reference>
<dbReference type="GO" id="GO:0016301">
    <property type="term" value="F:kinase activity"/>
    <property type="evidence" value="ECO:0007669"/>
    <property type="project" value="UniProtKB-KW"/>
</dbReference>
<dbReference type="EMBL" id="JAWDIP010000003">
    <property type="protein sequence ID" value="MDY0393668.1"/>
    <property type="molecule type" value="Genomic_DNA"/>
</dbReference>
<dbReference type="InterPro" id="IPR050406">
    <property type="entry name" value="FGGY_Carb_Kinase"/>
</dbReference>
<dbReference type="SUPFAM" id="SSF53067">
    <property type="entry name" value="Actin-like ATPase domain"/>
    <property type="match status" value="1"/>
</dbReference>
<comment type="similarity">
    <text evidence="1">Belongs to the FGGY kinase family.</text>
</comment>
<organism evidence="5 6">
    <name type="scientific">Tigheibacillus halophilus</name>
    <dbReference type="NCBI Taxonomy" id="361280"/>
    <lineage>
        <taxon>Bacteria</taxon>
        <taxon>Bacillati</taxon>
        <taxon>Bacillota</taxon>
        <taxon>Bacilli</taxon>
        <taxon>Bacillales</taxon>
        <taxon>Bacillaceae</taxon>
        <taxon>Tigheibacillus</taxon>
    </lineage>
</organism>
<keyword evidence="3 5" id="KW-0418">Kinase</keyword>
<comment type="caution">
    <text evidence="5">The sequence shown here is derived from an EMBL/GenBank/DDBJ whole genome shotgun (WGS) entry which is preliminary data.</text>
</comment>
<evidence type="ECO:0000256" key="1">
    <source>
        <dbReference type="ARBA" id="ARBA00009156"/>
    </source>
</evidence>
<dbReference type="InterPro" id="IPR018484">
    <property type="entry name" value="FGGY_N"/>
</dbReference>
<dbReference type="Pfam" id="PF00370">
    <property type="entry name" value="FGGY_N"/>
    <property type="match status" value="1"/>
</dbReference>
<gene>
    <name evidence="5" type="ORF">RWE15_03445</name>
</gene>
<dbReference type="PANTHER" id="PTHR43095:SF5">
    <property type="entry name" value="XYLULOSE KINASE"/>
    <property type="match status" value="1"/>
</dbReference>